<dbReference type="SUPFAM" id="SSF47336">
    <property type="entry name" value="ACP-like"/>
    <property type="match status" value="1"/>
</dbReference>
<gene>
    <name evidence="4" type="ORF">GCM10022226_14360</name>
</gene>
<organism evidence="4 5">
    <name type="scientific">Sphaerisporangium flaviroseum</name>
    <dbReference type="NCBI Taxonomy" id="509199"/>
    <lineage>
        <taxon>Bacteria</taxon>
        <taxon>Bacillati</taxon>
        <taxon>Actinomycetota</taxon>
        <taxon>Actinomycetes</taxon>
        <taxon>Streptosporangiales</taxon>
        <taxon>Streptosporangiaceae</taxon>
        <taxon>Sphaerisporangium</taxon>
    </lineage>
</organism>
<comment type="caution">
    <text evidence="4">The sequence shown here is derived from an EMBL/GenBank/DDBJ whole genome shotgun (WGS) entry which is preliminary data.</text>
</comment>
<evidence type="ECO:0000313" key="5">
    <source>
        <dbReference type="Proteomes" id="UP001500888"/>
    </source>
</evidence>
<keyword evidence="1" id="KW-0596">Phosphopantetheine</keyword>
<evidence type="ECO:0000313" key="4">
    <source>
        <dbReference type="EMBL" id="GAA3796170.1"/>
    </source>
</evidence>
<dbReference type="EMBL" id="BAAAZR010000002">
    <property type="protein sequence ID" value="GAA3796170.1"/>
    <property type="molecule type" value="Genomic_DNA"/>
</dbReference>
<feature type="domain" description="Carrier" evidence="3">
    <location>
        <begin position="4"/>
        <end position="79"/>
    </location>
</feature>
<evidence type="ECO:0000256" key="2">
    <source>
        <dbReference type="ARBA" id="ARBA00022553"/>
    </source>
</evidence>
<dbReference type="SMART" id="SM00823">
    <property type="entry name" value="PKS_PP"/>
    <property type="match status" value="1"/>
</dbReference>
<dbReference type="InterPro" id="IPR036736">
    <property type="entry name" value="ACP-like_sf"/>
</dbReference>
<proteinExistence type="predicted"/>
<dbReference type="PROSITE" id="PS50075">
    <property type="entry name" value="CARRIER"/>
    <property type="match status" value="1"/>
</dbReference>
<evidence type="ECO:0000256" key="1">
    <source>
        <dbReference type="ARBA" id="ARBA00022450"/>
    </source>
</evidence>
<dbReference type="InterPro" id="IPR020806">
    <property type="entry name" value="PKS_PP-bd"/>
</dbReference>
<dbReference type="Proteomes" id="UP001500888">
    <property type="component" value="Unassembled WGS sequence"/>
</dbReference>
<name>A0ABP7HLN1_9ACTN</name>
<dbReference type="RefSeq" id="WP_344935805.1">
    <property type="nucleotide sequence ID" value="NZ_BAAAZR010000002.1"/>
</dbReference>
<keyword evidence="5" id="KW-1185">Reference proteome</keyword>
<dbReference type="Gene3D" id="1.10.1200.10">
    <property type="entry name" value="ACP-like"/>
    <property type="match status" value="1"/>
</dbReference>
<evidence type="ECO:0000259" key="3">
    <source>
        <dbReference type="PROSITE" id="PS50075"/>
    </source>
</evidence>
<keyword evidence="2" id="KW-0597">Phosphoprotein</keyword>
<dbReference type="Pfam" id="PF00550">
    <property type="entry name" value="PP-binding"/>
    <property type="match status" value="1"/>
</dbReference>
<reference evidence="5" key="1">
    <citation type="journal article" date="2019" name="Int. J. Syst. Evol. Microbiol.">
        <title>The Global Catalogue of Microorganisms (GCM) 10K type strain sequencing project: providing services to taxonomists for standard genome sequencing and annotation.</title>
        <authorList>
            <consortium name="The Broad Institute Genomics Platform"/>
            <consortium name="The Broad Institute Genome Sequencing Center for Infectious Disease"/>
            <person name="Wu L."/>
            <person name="Ma J."/>
        </authorList>
    </citation>
    <scope>NUCLEOTIDE SEQUENCE [LARGE SCALE GENOMIC DNA]</scope>
    <source>
        <strain evidence="5">JCM 16908</strain>
    </source>
</reference>
<sequence>MRETSPSVIRKRVEEIWKDVLDVSPDEMDATFSELGGRGMSALRIVARIESELGIEVDPAALFDHPHLPTFVHHVITKAQNPPKPH</sequence>
<dbReference type="InterPro" id="IPR009081">
    <property type="entry name" value="PP-bd_ACP"/>
</dbReference>
<protein>
    <recommendedName>
        <fullName evidence="3">Carrier domain-containing protein</fullName>
    </recommendedName>
</protein>
<accession>A0ABP7HLN1</accession>